<evidence type="ECO:0000256" key="7">
    <source>
        <dbReference type="SAM" id="MobiDB-lite"/>
    </source>
</evidence>
<reference evidence="9" key="1">
    <citation type="submission" date="2020-12" db="EMBL/GenBank/DDBJ databases">
        <title>Geomonas sp. Red875, isolated from river sediment.</title>
        <authorList>
            <person name="Xu Z."/>
            <person name="Zhang Z."/>
            <person name="Masuda Y."/>
            <person name="Itoh H."/>
            <person name="Senoo K."/>
        </authorList>
    </citation>
    <scope>NUCLEOTIDE SEQUENCE</scope>
    <source>
        <strain evidence="9">Red875</strain>
    </source>
</reference>
<feature type="transmembrane region" description="Helical" evidence="8">
    <location>
        <begin position="53"/>
        <end position="80"/>
    </location>
</feature>
<accession>A0A8J7INQ4</accession>
<organism evidence="9 10">
    <name type="scientific">Geomesophilobacter sediminis</name>
    <dbReference type="NCBI Taxonomy" id="2798584"/>
    <lineage>
        <taxon>Bacteria</taxon>
        <taxon>Pseudomonadati</taxon>
        <taxon>Thermodesulfobacteriota</taxon>
        <taxon>Desulfuromonadia</taxon>
        <taxon>Geobacterales</taxon>
        <taxon>Geobacteraceae</taxon>
        <taxon>Geomesophilobacter</taxon>
    </lineage>
</organism>
<feature type="transmembrane region" description="Helical" evidence="8">
    <location>
        <begin position="349"/>
        <end position="370"/>
    </location>
</feature>
<keyword evidence="6 8" id="KW-0472">Membrane</keyword>
<feature type="region of interest" description="Disordered" evidence="7">
    <location>
        <begin position="417"/>
        <end position="438"/>
    </location>
</feature>
<gene>
    <name evidence="9" type="primary">hybB</name>
    <name evidence="9" type="ORF">JFN93_03450</name>
</gene>
<comment type="caution">
    <text evidence="9">The sequence shown here is derived from an EMBL/GenBank/DDBJ whole genome shotgun (WGS) entry which is preliminary data.</text>
</comment>
<dbReference type="Proteomes" id="UP000636888">
    <property type="component" value="Unassembled WGS sequence"/>
</dbReference>
<dbReference type="InterPro" id="IPR051817">
    <property type="entry name" value="FDH_cytochrome_b556_subunit"/>
</dbReference>
<dbReference type="GO" id="GO:0009061">
    <property type="term" value="P:anaerobic respiration"/>
    <property type="evidence" value="ECO:0007669"/>
    <property type="project" value="TreeGrafter"/>
</dbReference>
<feature type="transmembrane region" description="Helical" evidence="8">
    <location>
        <begin position="244"/>
        <end position="272"/>
    </location>
</feature>
<protein>
    <submittedName>
        <fullName evidence="9">Ni/Fe-hydrogenase cytochrome b subunit</fullName>
    </submittedName>
</protein>
<dbReference type="NCBIfam" id="NF008133">
    <property type="entry name" value="PRK10881.1"/>
    <property type="match status" value="1"/>
</dbReference>
<evidence type="ECO:0000256" key="3">
    <source>
        <dbReference type="ARBA" id="ARBA00022475"/>
    </source>
</evidence>
<evidence type="ECO:0000256" key="6">
    <source>
        <dbReference type="ARBA" id="ARBA00023136"/>
    </source>
</evidence>
<sequence length="438" mass="49424">MSHNEEFQRLEGKIFTKSFFILLFVVLVGFFFVGVRYVKGIGAVSNMSDGYPWGIWITYDVATGTAIACGGYAVAILVYIRNRMQYHPLIRSAILTSMFGYGLAGFSVMVDLGRPWNAYNFFIPSKWQANSAMFEVALCVMAYSTVLILEFIPAILTSIENSKWERMQLVRNWLHPKFQPNQQAMNDKLEMVRLGAAWLKPRLNRVLIFFIVLGITLPTMHQSSLGSLLLIASTKLHPLWHTGFLPLLFLLNCIFIGYAIAILESVISSYAFNRRFEVDELSGLANLIPYVTVIWLTVVIGDLAYRGQIGAALKGDFYSCFFLAEFLLVATGSLLLFREKMRRSPRWLFTSAALIVLGGALYRFNVYLIGFNPGKGWRYFPSFAEVMITVGIVALEILGYKVFVKLFPVLPNERAHHHNDNQGPNHVDVKPAFSGSTN</sequence>
<dbReference type="PANTHER" id="PTHR30074">
    <property type="entry name" value="FORMATE DEHYDROGENASE, NITRATE-INDUCIBLE, CYTOCHROME B556 FDN SUBUNIT"/>
    <property type="match status" value="1"/>
</dbReference>
<dbReference type="InterPro" id="IPR005614">
    <property type="entry name" value="NrfD-like"/>
</dbReference>
<keyword evidence="4 8" id="KW-0812">Transmembrane</keyword>
<dbReference type="AlphaFoldDB" id="A0A8J7INQ4"/>
<evidence type="ECO:0000256" key="1">
    <source>
        <dbReference type="ARBA" id="ARBA00004651"/>
    </source>
</evidence>
<comment type="subcellular location">
    <subcellularLocation>
        <location evidence="1">Cell membrane</location>
        <topology evidence="1">Multi-pass membrane protein</topology>
    </subcellularLocation>
</comment>
<dbReference type="PANTHER" id="PTHR30074:SF4">
    <property type="entry name" value="NI_FE-HYDROGENASE 2 B-TYPE CYTOCHROME SUBUNIT-RELATED"/>
    <property type="match status" value="1"/>
</dbReference>
<name>A0A8J7INQ4_9BACT</name>
<dbReference type="RefSeq" id="WP_199382606.1">
    <property type="nucleotide sequence ID" value="NZ_JAEMHM010000003.1"/>
</dbReference>
<dbReference type="EMBL" id="JAEMHM010000003">
    <property type="protein sequence ID" value="MBJ6723754.1"/>
    <property type="molecule type" value="Genomic_DNA"/>
</dbReference>
<dbReference type="Gene3D" id="1.20.1630.10">
    <property type="entry name" value="Formate dehydrogenase/DMSO reductase domain"/>
    <property type="match status" value="1"/>
</dbReference>
<evidence type="ECO:0000256" key="8">
    <source>
        <dbReference type="SAM" id="Phobius"/>
    </source>
</evidence>
<dbReference type="GO" id="GO:0005886">
    <property type="term" value="C:plasma membrane"/>
    <property type="evidence" value="ECO:0007669"/>
    <property type="project" value="UniProtKB-SubCell"/>
</dbReference>
<keyword evidence="3" id="KW-1003">Cell membrane</keyword>
<feature type="transmembrane region" description="Helical" evidence="8">
    <location>
        <begin position="382"/>
        <end position="404"/>
    </location>
</feature>
<keyword evidence="5 8" id="KW-1133">Transmembrane helix</keyword>
<evidence type="ECO:0000313" key="10">
    <source>
        <dbReference type="Proteomes" id="UP000636888"/>
    </source>
</evidence>
<feature type="transmembrane region" description="Helical" evidence="8">
    <location>
        <begin position="206"/>
        <end position="232"/>
    </location>
</feature>
<feature type="transmembrane region" description="Helical" evidence="8">
    <location>
        <begin position="20"/>
        <end position="38"/>
    </location>
</feature>
<feature type="transmembrane region" description="Helical" evidence="8">
    <location>
        <begin position="132"/>
        <end position="156"/>
    </location>
</feature>
<feature type="transmembrane region" description="Helical" evidence="8">
    <location>
        <begin position="92"/>
        <end position="112"/>
    </location>
</feature>
<comment type="similarity">
    <text evidence="2">Belongs to the NrfD family.</text>
</comment>
<keyword evidence="10" id="KW-1185">Reference proteome</keyword>
<proteinExistence type="inferred from homology"/>
<dbReference type="Pfam" id="PF03916">
    <property type="entry name" value="NrfD"/>
    <property type="match status" value="1"/>
</dbReference>
<evidence type="ECO:0000256" key="5">
    <source>
        <dbReference type="ARBA" id="ARBA00022989"/>
    </source>
</evidence>
<feature type="transmembrane region" description="Helical" evidence="8">
    <location>
        <begin position="317"/>
        <end position="337"/>
    </location>
</feature>
<evidence type="ECO:0000313" key="9">
    <source>
        <dbReference type="EMBL" id="MBJ6723754.1"/>
    </source>
</evidence>
<feature type="transmembrane region" description="Helical" evidence="8">
    <location>
        <begin position="284"/>
        <end position="305"/>
    </location>
</feature>
<evidence type="ECO:0000256" key="4">
    <source>
        <dbReference type="ARBA" id="ARBA00022692"/>
    </source>
</evidence>
<evidence type="ECO:0000256" key="2">
    <source>
        <dbReference type="ARBA" id="ARBA00008929"/>
    </source>
</evidence>